<dbReference type="SUPFAM" id="SSF53300">
    <property type="entry name" value="vWA-like"/>
    <property type="match status" value="1"/>
</dbReference>
<dbReference type="EMBL" id="JBBMFK010000006">
    <property type="protein sequence ID" value="MEQ2442863.1"/>
    <property type="molecule type" value="Genomic_DNA"/>
</dbReference>
<gene>
    <name evidence="4" type="ORF">WMO64_05220</name>
</gene>
<dbReference type="Proteomes" id="UP001464378">
    <property type="component" value="Unassembled WGS sequence"/>
</dbReference>
<evidence type="ECO:0000313" key="4">
    <source>
        <dbReference type="EMBL" id="MEQ2442863.1"/>
    </source>
</evidence>
<keyword evidence="1" id="KW-1133">Transmembrane helix</keyword>
<dbReference type="Gene3D" id="3.40.50.410">
    <property type="entry name" value="von Willebrand factor, type A domain"/>
    <property type="match status" value="1"/>
</dbReference>
<keyword evidence="2" id="KW-0732">Signal</keyword>
<dbReference type="InterPro" id="IPR002035">
    <property type="entry name" value="VWF_A"/>
</dbReference>
<dbReference type="PROSITE" id="PS50234">
    <property type="entry name" value="VWFA"/>
    <property type="match status" value="1"/>
</dbReference>
<feature type="transmembrane region" description="Helical" evidence="1">
    <location>
        <begin position="564"/>
        <end position="585"/>
    </location>
</feature>
<sequence>MKKRDTVRLALTALAAALCLAWSGLGWGTPCAAAAESTGSQPYNIALLIDKSGSMNATDPERLAVSAAGMFVNSLYAESMMTQAAGRDGGCSRVGVISFSAEAQTETIPVELTTEAEVAFLTGEIDAITYDKVNTGATDLGRAVLSGTEMLQNAQDGVRKNMIILFTDGYTDALSAQGMERSAAMMAEGLEAARQLDCEIYVVGLNYQGRINDQGRAEIWNIANSTQSGEGLLLPDSNDAGGASRVNYLITDSRQEVSDFYNAIFGMMMGSAGTDVPPTGPSGPGPEGWTYYDVDLTSPGIFCANIYIISDGDIGGLGLWDPSGGQVDLSGSSVRLVRGNGYALMTIMTPAEGVWTLGTEGPVSYDVTLVPVTGITLEMESQIQGGSAALRVTVLYMDQPQDEAFYAALSGASCTVTPEAGGEGQTIALAYSEEAGALVGTFTVPAPGRYRAEASVTAAQMARTTAQTLEFTMGGEPIQVSVGHRASVDVDLAERFLAGWDNVTLTVESAAWTPEEVLDITHGEGGVITVRGLQTGEAAFTVHAVDSLGQVWDIPGTVEVTFSLLVWLPLILAALAALIAAALLLRQRTLRLPGDFTVTCACGDGYSVETIAPPRGSSFTLYTLIMNSLDPGSGSMGMQRIVQAVKEARGALSSGSNRIRMVTRTSGRRKYRTYRLGRDSRALGGEVFRDDERGLTIEVEWIPLED</sequence>
<evidence type="ECO:0000256" key="1">
    <source>
        <dbReference type="SAM" id="Phobius"/>
    </source>
</evidence>
<protein>
    <submittedName>
        <fullName evidence="4">VWA domain-containing protein</fullName>
    </submittedName>
</protein>
<evidence type="ECO:0000313" key="5">
    <source>
        <dbReference type="Proteomes" id="UP001464378"/>
    </source>
</evidence>
<feature type="signal peptide" evidence="2">
    <location>
        <begin position="1"/>
        <end position="28"/>
    </location>
</feature>
<proteinExistence type="predicted"/>
<dbReference type="Pfam" id="PF13519">
    <property type="entry name" value="VWA_2"/>
    <property type="match status" value="1"/>
</dbReference>
<dbReference type="RefSeq" id="WP_349231242.1">
    <property type="nucleotide sequence ID" value="NZ_JBBMFK010000006.1"/>
</dbReference>
<keyword evidence="1" id="KW-0472">Membrane</keyword>
<keyword evidence="5" id="KW-1185">Reference proteome</keyword>
<dbReference type="CDD" id="cd00198">
    <property type="entry name" value="vWFA"/>
    <property type="match status" value="1"/>
</dbReference>
<name>A0ABV1E6D0_9FIRM</name>
<evidence type="ECO:0000256" key="2">
    <source>
        <dbReference type="SAM" id="SignalP"/>
    </source>
</evidence>
<feature type="domain" description="VWFA" evidence="3">
    <location>
        <begin position="44"/>
        <end position="264"/>
    </location>
</feature>
<comment type="caution">
    <text evidence="4">The sequence shown here is derived from an EMBL/GenBank/DDBJ whole genome shotgun (WGS) entry which is preliminary data.</text>
</comment>
<keyword evidence="1" id="KW-0812">Transmembrane</keyword>
<dbReference type="InterPro" id="IPR036465">
    <property type="entry name" value="vWFA_dom_sf"/>
</dbReference>
<accession>A0ABV1E6D0</accession>
<evidence type="ECO:0000259" key="3">
    <source>
        <dbReference type="PROSITE" id="PS50234"/>
    </source>
</evidence>
<feature type="chain" id="PRO_5046670973" evidence="2">
    <location>
        <begin position="29"/>
        <end position="706"/>
    </location>
</feature>
<organism evidence="4 5">
    <name type="scientific">Pseudoflavonifractor intestinihominis</name>
    <dbReference type="NCBI Taxonomy" id="3133171"/>
    <lineage>
        <taxon>Bacteria</taxon>
        <taxon>Bacillati</taxon>
        <taxon>Bacillota</taxon>
        <taxon>Clostridia</taxon>
        <taxon>Eubacteriales</taxon>
        <taxon>Oscillospiraceae</taxon>
        <taxon>Pseudoflavonifractor</taxon>
    </lineage>
</organism>
<reference evidence="4 5" key="1">
    <citation type="submission" date="2024-03" db="EMBL/GenBank/DDBJ databases">
        <title>Human intestinal bacterial collection.</title>
        <authorList>
            <person name="Pauvert C."/>
            <person name="Hitch T.C.A."/>
            <person name="Clavel T."/>
        </authorList>
    </citation>
    <scope>NUCLEOTIDE SEQUENCE [LARGE SCALE GENOMIC DNA]</scope>
    <source>
        <strain evidence="4 5">CLA-AP-H29</strain>
    </source>
</reference>
<dbReference type="SMART" id="SM00327">
    <property type="entry name" value="VWA"/>
    <property type="match status" value="1"/>
</dbReference>